<dbReference type="AlphaFoldDB" id="A0AAU8LV06"/>
<feature type="transmembrane region" description="Helical" evidence="1">
    <location>
        <begin position="21"/>
        <end position="38"/>
    </location>
</feature>
<organism evidence="2">
    <name type="scientific">Candidatus Electrothrix aestuarii</name>
    <dbReference type="NCBI Taxonomy" id="3062594"/>
    <lineage>
        <taxon>Bacteria</taxon>
        <taxon>Pseudomonadati</taxon>
        <taxon>Thermodesulfobacteriota</taxon>
        <taxon>Desulfobulbia</taxon>
        <taxon>Desulfobulbales</taxon>
        <taxon>Desulfobulbaceae</taxon>
        <taxon>Candidatus Electrothrix</taxon>
    </lineage>
</organism>
<keyword evidence="1" id="KW-0812">Transmembrane</keyword>
<reference evidence="2" key="1">
    <citation type="journal article" date="2024" name="Syst. Appl. Microbiol.">
        <title>First single-strain enrichments of Electrothrix cable bacteria, description of E. aestuarii sp. nov. and E. rattekaaiensis sp. nov., and proposal of a cable bacteria taxonomy following the rules of the SeqCode.</title>
        <authorList>
            <person name="Plum-Jensen L.E."/>
            <person name="Schramm A."/>
            <person name="Marshall I.P.G."/>
        </authorList>
    </citation>
    <scope>NUCLEOTIDE SEQUENCE</scope>
    <source>
        <strain evidence="2">Rat1</strain>
    </source>
</reference>
<sequence length="357" mass="40514">MNVTVYKRITFLERGEGMGKVSFWIIVFAIINVPIVSAEKVSHPPTYEQMKEAIKEDESFDTDLYEALQYTSEDIQRLKNTGNIQYIIAAASQLHGSERISLLVEHLKDVEKNILGLSLLITTLLHEDEIRKTPSIEGLIQKLKELSPNNGYPYYLRAYYYARKGDTDFCIKYTKQATQYPVFNNYEVELSENSIAGSIFLGYSKLAAQIHALVPQNDIFLYYKLAQYILKNSSDNKADILLCLEMGKILQAASTTVISDYISIAILKKTFEALKTYQETKGNLSSLNKLKERLTILTECSKKISTNSDISETRWVEHYDELYAVSEQSAMKKLIADYPATIALDGKLIDCISQVAQ</sequence>
<evidence type="ECO:0000256" key="1">
    <source>
        <dbReference type="SAM" id="Phobius"/>
    </source>
</evidence>
<name>A0AAU8LV06_9BACT</name>
<evidence type="ECO:0008006" key="3">
    <source>
        <dbReference type="Google" id="ProtNLM"/>
    </source>
</evidence>
<dbReference type="KEGG" id="eaj:Q3M24_20815"/>
<gene>
    <name evidence="2" type="ORF">Q3M24_20815</name>
</gene>
<keyword evidence="1" id="KW-1133">Transmembrane helix</keyword>
<proteinExistence type="predicted"/>
<keyword evidence="1" id="KW-0472">Membrane</keyword>
<dbReference type="EMBL" id="CP159373">
    <property type="protein sequence ID" value="XCN72703.1"/>
    <property type="molecule type" value="Genomic_DNA"/>
</dbReference>
<reference evidence="2" key="2">
    <citation type="submission" date="2024-06" db="EMBL/GenBank/DDBJ databases">
        <authorList>
            <person name="Plum-Jensen L.E."/>
            <person name="Schramm A."/>
            <person name="Marshall I.P.G."/>
        </authorList>
    </citation>
    <scope>NUCLEOTIDE SEQUENCE</scope>
    <source>
        <strain evidence="2">Rat1</strain>
    </source>
</reference>
<evidence type="ECO:0000313" key="2">
    <source>
        <dbReference type="EMBL" id="XCN72703.1"/>
    </source>
</evidence>
<accession>A0AAU8LV06</accession>
<protein>
    <recommendedName>
        <fullName evidence="3">Tetratricopeptide repeat-containing protein</fullName>
    </recommendedName>
</protein>